<reference evidence="1" key="1">
    <citation type="submission" date="2020-11" db="EMBL/GenBank/DDBJ databases">
        <authorList>
            <consortium name="DOE Joint Genome Institute"/>
            <person name="Ahrendt S."/>
            <person name="Riley R."/>
            <person name="Andreopoulos W."/>
            <person name="Labutti K."/>
            <person name="Pangilinan J."/>
            <person name="Ruiz-Duenas F.J."/>
            <person name="Barrasa J.M."/>
            <person name="Sanchez-Garcia M."/>
            <person name="Camarero S."/>
            <person name="Miyauchi S."/>
            <person name="Serrano A."/>
            <person name="Linde D."/>
            <person name="Babiker R."/>
            <person name="Drula E."/>
            <person name="Ayuso-Fernandez I."/>
            <person name="Pacheco R."/>
            <person name="Padilla G."/>
            <person name="Ferreira P."/>
            <person name="Barriuso J."/>
            <person name="Kellner H."/>
            <person name="Castanera R."/>
            <person name="Alfaro M."/>
            <person name="Ramirez L."/>
            <person name="Pisabarro A.G."/>
            <person name="Kuo A."/>
            <person name="Tritt A."/>
            <person name="Lipzen A."/>
            <person name="He G."/>
            <person name="Yan M."/>
            <person name="Ng V."/>
            <person name="Cullen D."/>
            <person name="Martin F."/>
            <person name="Rosso M.-N."/>
            <person name="Henrissat B."/>
            <person name="Hibbett D."/>
            <person name="Martinez A.T."/>
            <person name="Grigoriev I.V."/>
        </authorList>
    </citation>
    <scope>NUCLEOTIDE SEQUENCE</scope>
    <source>
        <strain evidence="1">CBS 247.69</strain>
    </source>
</reference>
<organism evidence="1 2">
    <name type="scientific">Collybia nuda</name>
    <dbReference type="NCBI Taxonomy" id="64659"/>
    <lineage>
        <taxon>Eukaryota</taxon>
        <taxon>Fungi</taxon>
        <taxon>Dikarya</taxon>
        <taxon>Basidiomycota</taxon>
        <taxon>Agaricomycotina</taxon>
        <taxon>Agaricomycetes</taxon>
        <taxon>Agaricomycetidae</taxon>
        <taxon>Agaricales</taxon>
        <taxon>Tricholomatineae</taxon>
        <taxon>Clitocybaceae</taxon>
        <taxon>Collybia</taxon>
    </lineage>
</organism>
<comment type="caution">
    <text evidence="1">The sequence shown here is derived from an EMBL/GenBank/DDBJ whole genome shotgun (WGS) entry which is preliminary data.</text>
</comment>
<dbReference type="AlphaFoldDB" id="A0A9P5XS20"/>
<evidence type="ECO:0000313" key="1">
    <source>
        <dbReference type="EMBL" id="KAF9455517.1"/>
    </source>
</evidence>
<accession>A0A9P5XS20</accession>
<dbReference type="Proteomes" id="UP000807353">
    <property type="component" value="Unassembled WGS sequence"/>
</dbReference>
<proteinExistence type="predicted"/>
<name>A0A9P5XS20_9AGAR</name>
<sequence length="98" mass="11330">MAGREAQNKRITLMQNEVEWLSEIPLTSLTVPLLFKHIPGLNGEYQFPSDTDIHDQIMVYMLYKRDPAPTQPFFTQKITTNELERLSHEKALNGLNNT</sequence>
<dbReference type="OrthoDB" id="3253623at2759"/>
<gene>
    <name evidence="1" type="ORF">BDZ94DRAFT_1316148</name>
</gene>
<evidence type="ECO:0000313" key="2">
    <source>
        <dbReference type="Proteomes" id="UP000807353"/>
    </source>
</evidence>
<keyword evidence="2" id="KW-1185">Reference proteome</keyword>
<dbReference type="EMBL" id="MU150633">
    <property type="protein sequence ID" value="KAF9455517.1"/>
    <property type="molecule type" value="Genomic_DNA"/>
</dbReference>
<protein>
    <submittedName>
        <fullName evidence="1">Uncharacterized protein</fullName>
    </submittedName>
</protein>